<dbReference type="KEGG" id="mant:BHD05_06475"/>
<organism evidence="3 4">
    <name type="scientific">Marisediminicola antarctica</name>
    <dbReference type="NCBI Taxonomy" id="674079"/>
    <lineage>
        <taxon>Bacteria</taxon>
        <taxon>Bacillati</taxon>
        <taxon>Actinomycetota</taxon>
        <taxon>Actinomycetes</taxon>
        <taxon>Micrococcales</taxon>
        <taxon>Microbacteriaceae</taxon>
        <taxon>Marisediminicola</taxon>
    </lineage>
</organism>
<keyword evidence="4" id="KW-1185">Reference proteome</keyword>
<feature type="transmembrane region" description="Helical" evidence="2">
    <location>
        <begin position="386"/>
        <end position="408"/>
    </location>
</feature>
<gene>
    <name evidence="3" type="ORF">BHD05_06475</name>
</gene>
<feature type="transmembrane region" description="Helical" evidence="2">
    <location>
        <begin position="560"/>
        <end position="582"/>
    </location>
</feature>
<evidence type="ECO:0000313" key="3">
    <source>
        <dbReference type="EMBL" id="QHO69343.1"/>
    </source>
</evidence>
<name>A0A7L5AFT2_9MICO</name>
<evidence type="ECO:0008006" key="5">
    <source>
        <dbReference type="Google" id="ProtNLM"/>
    </source>
</evidence>
<feature type="transmembrane region" description="Helical" evidence="2">
    <location>
        <begin position="620"/>
        <end position="641"/>
    </location>
</feature>
<dbReference type="RefSeq" id="WP_161885705.1">
    <property type="nucleotide sequence ID" value="NZ_CP017146.1"/>
</dbReference>
<feature type="transmembrane region" description="Helical" evidence="2">
    <location>
        <begin position="530"/>
        <end position="548"/>
    </location>
</feature>
<feature type="transmembrane region" description="Helical" evidence="2">
    <location>
        <begin position="468"/>
        <end position="494"/>
    </location>
</feature>
<feature type="transmembrane region" description="Helical" evidence="2">
    <location>
        <begin position="506"/>
        <end position="524"/>
    </location>
</feature>
<dbReference type="Gene3D" id="2.60.40.1800">
    <property type="match status" value="1"/>
</dbReference>
<keyword evidence="2" id="KW-0812">Transmembrane</keyword>
<feature type="compositionally biased region" description="Low complexity" evidence="1">
    <location>
        <begin position="18"/>
        <end position="40"/>
    </location>
</feature>
<dbReference type="AlphaFoldDB" id="A0A7L5AFT2"/>
<evidence type="ECO:0000313" key="4">
    <source>
        <dbReference type="Proteomes" id="UP000464507"/>
    </source>
</evidence>
<feature type="region of interest" description="Disordered" evidence="1">
    <location>
        <begin position="1"/>
        <end position="47"/>
    </location>
</feature>
<accession>A0A7L5AFT2</accession>
<keyword evidence="2" id="KW-0472">Membrane</keyword>
<evidence type="ECO:0000256" key="2">
    <source>
        <dbReference type="SAM" id="Phobius"/>
    </source>
</evidence>
<feature type="compositionally biased region" description="Pro residues" evidence="1">
    <location>
        <begin position="307"/>
        <end position="326"/>
    </location>
</feature>
<dbReference type="OrthoDB" id="5017262at2"/>
<feature type="compositionally biased region" description="Acidic residues" evidence="1">
    <location>
        <begin position="327"/>
        <end position="338"/>
    </location>
</feature>
<feature type="transmembrane region" description="Helical" evidence="2">
    <location>
        <begin position="647"/>
        <end position="668"/>
    </location>
</feature>
<protein>
    <recommendedName>
        <fullName evidence="5">Bacterial Ig-like domain-containing protein</fullName>
    </recommendedName>
</protein>
<proteinExistence type="predicted"/>
<feature type="transmembrane region" description="Helical" evidence="2">
    <location>
        <begin position="442"/>
        <end position="462"/>
    </location>
</feature>
<dbReference type="EMBL" id="CP017146">
    <property type="protein sequence ID" value="QHO69343.1"/>
    <property type="molecule type" value="Genomic_DNA"/>
</dbReference>
<feature type="transmembrane region" description="Helical" evidence="2">
    <location>
        <begin position="588"/>
        <end position="608"/>
    </location>
</feature>
<reference evidence="3 4" key="1">
    <citation type="submission" date="2016-09" db="EMBL/GenBank/DDBJ databases">
        <title>Complete genome sequence of microbes from the polar regions.</title>
        <authorList>
            <person name="Liao L."/>
            <person name="Chen B."/>
        </authorList>
    </citation>
    <scope>NUCLEOTIDE SEQUENCE [LARGE SCALE GENOMIC DNA]</scope>
    <source>
        <strain evidence="3 4">ZS314</strain>
    </source>
</reference>
<sequence>MATGAPANAAFETPTPDPSASAAPRSSPAVPTATAVTTSPGEFSPTGLVAVSGTRQPGSSIEVTLTETGATICAVEGADAEDWSCAGLQRLPNGSGISLTATEKSAEGAVAPGTTTVDVLAPPGMDGSASYLTTGLVSGNGHPGSRVTVSIDGVVDPNCSSVPVSSSTYWSCNVSAPTGGPYFVRSQQSDSSIGGGSFSGYSDVRRVTVDRDAPAAAVITSPRSEGRIVGPRIVVSGTGESGSTVDVYVDNIPACTAAVMKSKWACDIGDHGTGPHLLQTLQRDAAGNFAAPSEQIRVYFGPRDAGAPPPTPAAPSETPAPAPSPEPEPEPEPSDDDASPAPVLPARPDIRDWSAPAPDEALTNWGTPSGFGGTLTTFTDSVRAPWYSSLILSLAFLSLIALPLRLLASALRGRVRRPRGQLTGRNLRADPAADIPRPINPWIAGAVPVAAAAGLIVLTGGVEGEVRYLRLALAVSIGLAILNVVGTAIVTRLGSGWAGTSRRLRFVPLLLLAAALASLASRWTGMDPPLVAGVLIGAVFAAATPVRARAIVNLIHVGGILVLGVLGWLAHGVLGPVQGFWGSLTSEILATVCLAGLGSALVLVLPIATLPGRVILEWSLAAWVTTVLLVAGTVATVIYGTALTGALLPWLATAAVFAALSLAMWLFVRFVEPRATL</sequence>
<evidence type="ECO:0000256" key="1">
    <source>
        <dbReference type="SAM" id="MobiDB-lite"/>
    </source>
</evidence>
<keyword evidence="2" id="KW-1133">Transmembrane helix</keyword>
<dbReference type="Proteomes" id="UP000464507">
    <property type="component" value="Chromosome"/>
</dbReference>
<feature type="region of interest" description="Disordered" evidence="1">
    <location>
        <begin position="300"/>
        <end position="370"/>
    </location>
</feature>